<feature type="compositionally biased region" description="Polar residues" evidence="2">
    <location>
        <begin position="579"/>
        <end position="588"/>
    </location>
</feature>
<sequence>MLISRLAKRAASPIPAPVVFQPTQAFDGNDGPWSSFPIQIGTPPQVMRVLPSTKSSQTWVILPLGCSSSDSPNCTVSRGGVFDPNTSTSWVNNTDTGNSLFPLSLDSNLGFVNEGAQYGFDTVTLGDHGSGGPTLDKQAVAGLATKDFYLGLFGLNPEASSLPQSKGPLPDYVSMLNQSGLIPSLTWSYSAGNQYRPGYGNLILGGYDASRFEPNDVSFTVDGGNFTVNIGAIFLKTGDNTTELINTPNDLTVAASIDSTTPWIWLPQNICEQFEQAFGITWNTDVGAYLVNDTLNSALHKQNTSVVLNLGNSSTVPGQGFNITLPYAAFDLIAGPSLLPNSSRYFPLMRANESQYTLGRTFLQEAYLIADYERNNFSVSQCTWETGTTSHIVAIKSLRDSTPPASHRLSTGAIAGIAVACGLVLIMLMVLGILFVVRKRRRPLEPKQINTQPIELDAPGKDFMDLDDKSQGHFSHAELEGVEHKGHEIDSRPFSGQEIGSIEERFELDAGERRSPTSSSPISLRSIRHSQTPSSPISLMRERSDATRLHKRELSDPVSLTSAISESSEGRQRKPSEPVSPTSQQTNTVEKHPSGLSDPISPRSERSASARGHHRESSDPISPMRARSDATRLHKRELSDPVSLMSEEPEEQVSRL</sequence>
<dbReference type="PANTHER" id="PTHR47966">
    <property type="entry name" value="BETA-SITE APP-CLEAVING ENZYME, ISOFORM A-RELATED"/>
    <property type="match status" value="1"/>
</dbReference>
<comment type="caution">
    <text evidence="5">The sequence shown here is derived from an EMBL/GenBank/DDBJ whole genome shotgun (WGS) entry which is preliminary data.</text>
</comment>
<reference evidence="5 6" key="1">
    <citation type="submission" date="2024-09" db="EMBL/GenBank/DDBJ databases">
        <title>Rethinking Asexuality: The Enigmatic Case of Functional Sexual Genes in Lepraria (Stereocaulaceae).</title>
        <authorList>
            <person name="Doellman M."/>
            <person name="Sun Y."/>
            <person name="Barcenas-Pena A."/>
            <person name="Lumbsch H.T."/>
            <person name="Grewe F."/>
        </authorList>
    </citation>
    <scope>NUCLEOTIDE SEQUENCE [LARGE SCALE GENOMIC DNA]</scope>
    <source>
        <strain evidence="5 6">Mercado 3170</strain>
    </source>
</reference>
<keyword evidence="6" id="KW-1185">Reference proteome</keyword>
<dbReference type="InterPro" id="IPR034164">
    <property type="entry name" value="Pepsin-like_dom"/>
</dbReference>
<dbReference type="InterPro" id="IPR001461">
    <property type="entry name" value="Aspartic_peptidase_A1"/>
</dbReference>
<proteinExistence type="inferred from homology"/>
<evidence type="ECO:0000256" key="3">
    <source>
        <dbReference type="SAM" id="Phobius"/>
    </source>
</evidence>
<dbReference type="PROSITE" id="PS51767">
    <property type="entry name" value="PEPTIDASE_A1"/>
    <property type="match status" value="1"/>
</dbReference>
<feature type="compositionally biased region" description="Basic and acidic residues" evidence="2">
    <location>
        <begin position="458"/>
        <end position="469"/>
    </location>
</feature>
<feature type="region of interest" description="Disordered" evidence="2">
    <location>
        <begin position="506"/>
        <end position="656"/>
    </location>
</feature>
<evidence type="ECO:0000256" key="1">
    <source>
        <dbReference type="ARBA" id="ARBA00007447"/>
    </source>
</evidence>
<evidence type="ECO:0000313" key="6">
    <source>
        <dbReference type="Proteomes" id="UP001590950"/>
    </source>
</evidence>
<feature type="transmembrane region" description="Helical" evidence="3">
    <location>
        <begin position="413"/>
        <end position="437"/>
    </location>
</feature>
<dbReference type="SUPFAM" id="SSF50630">
    <property type="entry name" value="Acid proteases"/>
    <property type="match status" value="1"/>
</dbReference>
<name>A0ABR4A9S7_9LECA</name>
<feature type="compositionally biased region" description="Basic and acidic residues" evidence="2">
    <location>
        <begin position="506"/>
        <end position="515"/>
    </location>
</feature>
<accession>A0ABR4A9S7</accession>
<dbReference type="InterPro" id="IPR033121">
    <property type="entry name" value="PEPTIDASE_A1"/>
</dbReference>
<keyword evidence="3" id="KW-0472">Membrane</keyword>
<feature type="compositionally biased region" description="Polar residues" evidence="2">
    <location>
        <begin position="558"/>
        <end position="567"/>
    </location>
</feature>
<dbReference type="PRINTS" id="PR00792">
    <property type="entry name" value="PEPSIN"/>
</dbReference>
<dbReference type="EMBL" id="JBEFKJ010000013">
    <property type="protein sequence ID" value="KAL2042644.1"/>
    <property type="molecule type" value="Genomic_DNA"/>
</dbReference>
<keyword evidence="3" id="KW-0812">Transmembrane</keyword>
<evidence type="ECO:0000313" key="5">
    <source>
        <dbReference type="EMBL" id="KAL2042644.1"/>
    </source>
</evidence>
<gene>
    <name evidence="5" type="ORF">N7G274_004403</name>
</gene>
<organism evidence="5 6">
    <name type="scientific">Stereocaulon virgatum</name>
    <dbReference type="NCBI Taxonomy" id="373712"/>
    <lineage>
        <taxon>Eukaryota</taxon>
        <taxon>Fungi</taxon>
        <taxon>Dikarya</taxon>
        <taxon>Ascomycota</taxon>
        <taxon>Pezizomycotina</taxon>
        <taxon>Lecanoromycetes</taxon>
        <taxon>OSLEUM clade</taxon>
        <taxon>Lecanoromycetidae</taxon>
        <taxon>Lecanorales</taxon>
        <taxon>Lecanorineae</taxon>
        <taxon>Stereocaulaceae</taxon>
        <taxon>Stereocaulon</taxon>
    </lineage>
</organism>
<comment type="similarity">
    <text evidence="1">Belongs to the peptidase A1 family.</text>
</comment>
<protein>
    <recommendedName>
        <fullName evidence="4">Peptidase A1 domain-containing protein</fullName>
    </recommendedName>
</protein>
<feature type="domain" description="Peptidase A1" evidence="4">
    <location>
        <begin position="34"/>
        <end position="380"/>
    </location>
</feature>
<dbReference type="PANTHER" id="PTHR47966:SF51">
    <property type="entry name" value="BETA-SITE APP-CLEAVING ENZYME, ISOFORM A-RELATED"/>
    <property type="match status" value="1"/>
</dbReference>
<feature type="compositionally biased region" description="Basic and acidic residues" evidence="2">
    <location>
        <begin position="540"/>
        <end position="555"/>
    </location>
</feature>
<feature type="region of interest" description="Disordered" evidence="2">
    <location>
        <begin position="448"/>
        <end position="469"/>
    </location>
</feature>
<feature type="compositionally biased region" description="Low complexity" evidence="2">
    <location>
        <begin position="516"/>
        <end position="525"/>
    </location>
</feature>
<keyword evidence="3" id="KW-1133">Transmembrane helix</keyword>
<dbReference type="Gene3D" id="2.40.70.10">
    <property type="entry name" value="Acid Proteases"/>
    <property type="match status" value="2"/>
</dbReference>
<dbReference type="InterPro" id="IPR021109">
    <property type="entry name" value="Peptidase_aspartic_dom_sf"/>
</dbReference>
<evidence type="ECO:0000256" key="2">
    <source>
        <dbReference type="SAM" id="MobiDB-lite"/>
    </source>
</evidence>
<evidence type="ECO:0000259" key="4">
    <source>
        <dbReference type="PROSITE" id="PS51767"/>
    </source>
</evidence>
<dbReference type="CDD" id="cd05471">
    <property type="entry name" value="pepsin_like"/>
    <property type="match status" value="1"/>
</dbReference>
<dbReference type="Proteomes" id="UP001590950">
    <property type="component" value="Unassembled WGS sequence"/>
</dbReference>
<feature type="compositionally biased region" description="Acidic residues" evidence="2">
    <location>
        <begin position="647"/>
        <end position="656"/>
    </location>
</feature>
<feature type="compositionally biased region" description="Basic and acidic residues" evidence="2">
    <location>
        <begin position="626"/>
        <end position="639"/>
    </location>
</feature>
<dbReference type="Pfam" id="PF00026">
    <property type="entry name" value="Asp"/>
    <property type="match status" value="1"/>
</dbReference>